<dbReference type="GO" id="GO:0016020">
    <property type="term" value="C:membrane"/>
    <property type="evidence" value="ECO:0007669"/>
    <property type="project" value="UniProtKB-SubCell"/>
</dbReference>
<keyword evidence="2 5" id="KW-0812">Transmembrane</keyword>
<feature type="transmembrane region" description="Helical" evidence="5">
    <location>
        <begin position="687"/>
        <end position="704"/>
    </location>
</feature>
<dbReference type="Pfam" id="PF12698">
    <property type="entry name" value="ABC2_membrane_3"/>
    <property type="match status" value="2"/>
</dbReference>
<dbReference type="InterPro" id="IPR051328">
    <property type="entry name" value="T7SS_ABC-Transporter"/>
</dbReference>
<feature type="transmembrane region" description="Helical" evidence="5">
    <location>
        <begin position="527"/>
        <end position="548"/>
    </location>
</feature>
<dbReference type="EMBL" id="CYZO01000021">
    <property type="protein sequence ID" value="CUO14803.1"/>
    <property type="molecule type" value="Genomic_DNA"/>
</dbReference>
<evidence type="ECO:0000256" key="2">
    <source>
        <dbReference type="ARBA" id="ARBA00022692"/>
    </source>
</evidence>
<evidence type="ECO:0000256" key="4">
    <source>
        <dbReference type="ARBA" id="ARBA00023136"/>
    </source>
</evidence>
<feature type="transmembrane region" description="Helical" evidence="5">
    <location>
        <begin position="20"/>
        <end position="38"/>
    </location>
</feature>
<evidence type="ECO:0000313" key="9">
    <source>
        <dbReference type="Proteomes" id="UP000095787"/>
    </source>
</evidence>
<evidence type="ECO:0000256" key="3">
    <source>
        <dbReference type="ARBA" id="ARBA00022989"/>
    </source>
</evidence>
<dbReference type="Proteomes" id="UP000095787">
    <property type="component" value="Unassembled WGS sequence"/>
</dbReference>
<dbReference type="AlphaFoldDB" id="A0A174CNJ3"/>
<evidence type="ECO:0000313" key="8">
    <source>
        <dbReference type="EMBL" id="RYS81041.1"/>
    </source>
</evidence>
<dbReference type="InterPro" id="IPR013525">
    <property type="entry name" value="ABC2_TM"/>
</dbReference>
<comment type="subcellular location">
    <subcellularLocation>
        <location evidence="1">Membrane</location>
        <topology evidence="1">Multi-pass membrane protein</topology>
    </subcellularLocation>
</comment>
<dbReference type="RefSeq" id="WP_004847111.1">
    <property type="nucleotide sequence ID" value="NZ_AP028249.1"/>
</dbReference>
<organism evidence="7 9">
    <name type="scientific">[Ruminococcus] torques</name>
    <dbReference type="NCBI Taxonomy" id="33039"/>
    <lineage>
        <taxon>Bacteria</taxon>
        <taxon>Bacillati</taxon>
        <taxon>Bacillota</taxon>
        <taxon>Clostridia</taxon>
        <taxon>Lachnospirales</taxon>
        <taxon>Lachnospiraceae</taxon>
        <taxon>Mediterraneibacter</taxon>
    </lineage>
</organism>
<sequence>MKNIIRIARNDIHNIRKNVIALIVIFGITIVPSLYAWFNIAASWDPYKNTGNLKVAVASLDKGYDGELLPVRLNLGNDIISSLRENTQLHWIFTDAKDASNGVRSGKYYASVVISETFSKDMMSLFSSETTHPTITYCINEKENAIAPKVTEKGADAIRQEINETFTETISKTALDAFRFVADVSAEKGDASLAENLSASLAEISADLDSASGTVQAFSDMTDAASLMLDTTSVIFSHTGDGTKTSLGALTDAGNGIASLSSALSGTTDAVSQALSDGETYYSSVSSTIQTALDAYSTDADAAFTSLNAVSNRIQTVIDGYTSLADSLTAIKNANPNLSLVIDPILKQISTAVEHQTNLKAELDNAGIKITGAVQNADSLKTEIDGLIKESLTSTSEVKDSYEATVKNQLENLAGSLGSTGSSVSALLTQLNEGASDLTDITNSASDDLALIHTSLSDSSTLLSNVSEQLSSASEALLNPNRDGLSVLTDLLAQKPEAIAAFLASPVSLSEHPVYPIENYGSAMAPFYSTLAMWVGGVVLAAMLKVNVSGKALTGVFNPKPHETYIGRSLLFIAIGLLQSSLICLGDLFYLNIQCQHPVYFLFAGWFTSIVYVSIIYALTVSFGDIGKAVCVVLLVMQVAGSGGTFPIEVAPDFFQKVYPLLPFTHSMNAMRECIAGFYSTVYWKELGTLALFLIPALLLGLLLRKPVIRLNDAFTEKLESTKLI</sequence>
<dbReference type="PANTHER" id="PTHR43077">
    <property type="entry name" value="TRANSPORT PERMEASE YVFS-RELATED"/>
    <property type="match status" value="1"/>
</dbReference>
<feature type="domain" description="ABC-2 type transporter transmembrane" evidence="6">
    <location>
        <begin position="22"/>
        <end position="166"/>
    </location>
</feature>
<evidence type="ECO:0000313" key="10">
    <source>
        <dbReference type="Proteomes" id="UP000292665"/>
    </source>
</evidence>
<protein>
    <submittedName>
        <fullName evidence="7">YhgE/Pip C-terminal domain</fullName>
    </submittedName>
    <submittedName>
        <fullName evidence="8">YhgE/Pip domain-containing protein</fullName>
    </submittedName>
</protein>
<evidence type="ECO:0000313" key="7">
    <source>
        <dbReference type="EMBL" id="CUO14803.1"/>
    </source>
</evidence>
<name>A0A174CNJ3_9FIRM</name>
<dbReference type="InterPro" id="IPR017501">
    <property type="entry name" value="Phage_infect_YhgE_C"/>
</dbReference>
<dbReference type="NCBIfam" id="TIGR03061">
    <property type="entry name" value="pip_yhgE_Nterm"/>
    <property type="match status" value="1"/>
</dbReference>
<reference evidence="7 9" key="1">
    <citation type="submission" date="2015-09" db="EMBL/GenBank/DDBJ databases">
        <authorList>
            <consortium name="Pathogen Informatics"/>
        </authorList>
    </citation>
    <scope>NUCLEOTIDE SEQUENCE [LARGE SCALE GENOMIC DNA]</scope>
    <source>
        <strain evidence="7 9">2789STDY5834841</strain>
    </source>
</reference>
<dbReference type="EMBL" id="RCYR01000005">
    <property type="protein sequence ID" value="RYS81041.1"/>
    <property type="molecule type" value="Genomic_DNA"/>
</dbReference>
<feature type="transmembrane region" description="Helical" evidence="5">
    <location>
        <begin position="626"/>
        <end position="648"/>
    </location>
</feature>
<dbReference type="Gene3D" id="3.40.1710.10">
    <property type="entry name" value="abc type-2 transporter like domain"/>
    <property type="match status" value="1"/>
</dbReference>
<dbReference type="InterPro" id="IPR017500">
    <property type="entry name" value="Phage_infect_YhgE_N"/>
</dbReference>
<feature type="domain" description="ABC-2 type transporter transmembrane" evidence="6">
    <location>
        <begin position="358"/>
        <end position="702"/>
    </location>
</feature>
<evidence type="ECO:0000256" key="1">
    <source>
        <dbReference type="ARBA" id="ARBA00004141"/>
    </source>
</evidence>
<accession>A0A174CNJ3</accession>
<reference evidence="8 10" key="2">
    <citation type="journal article" date="2019" name="Science, e1252229">
        <title>Invertible promoters mediate bacterial phase variation, antibiotic resistance, and host adaptation in the gut.</title>
        <authorList>
            <person name="Jiang X."/>
            <person name="Hall A.B."/>
            <person name="Arthur T.D."/>
            <person name="Plichta D.R."/>
            <person name="Covington C.T."/>
            <person name="Poyet M."/>
            <person name="Crothers J."/>
            <person name="Moses P.L."/>
            <person name="Tolonen A.C."/>
            <person name="Vlamakis H."/>
            <person name="Alm E.J."/>
            <person name="Xavier R.J."/>
        </authorList>
    </citation>
    <scope>NUCLEOTIDE SEQUENCE [LARGE SCALE GENOMIC DNA]</scope>
    <source>
        <strain evidence="10">aa_0143</strain>
        <strain evidence="8">Aa_0143</strain>
    </source>
</reference>
<keyword evidence="4 5" id="KW-0472">Membrane</keyword>
<keyword evidence="3 5" id="KW-1133">Transmembrane helix</keyword>
<dbReference type="PANTHER" id="PTHR43077:SF10">
    <property type="entry name" value="TRANSPORT PERMEASE PROTEIN"/>
    <property type="match status" value="1"/>
</dbReference>
<feature type="transmembrane region" description="Helical" evidence="5">
    <location>
        <begin position="569"/>
        <end position="593"/>
    </location>
</feature>
<gene>
    <name evidence="8" type="ORF">EAI93_04230</name>
    <name evidence="7" type="ORF">ERS852456_01738</name>
</gene>
<feature type="transmembrane region" description="Helical" evidence="5">
    <location>
        <begin position="599"/>
        <end position="619"/>
    </location>
</feature>
<dbReference type="GO" id="GO:0140359">
    <property type="term" value="F:ABC-type transporter activity"/>
    <property type="evidence" value="ECO:0007669"/>
    <property type="project" value="InterPro"/>
</dbReference>
<dbReference type="NCBIfam" id="TIGR03062">
    <property type="entry name" value="pip_yhgE_Cterm"/>
    <property type="match status" value="1"/>
</dbReference>
<dbReference type="Proteomes" id="UP000292665">
    <property type="component" value="Unassembled WGS sequence"/>
</dbReference>
<proteinExistence type="predicted"/>
<evidence type="ECO:0000259" key="6">
    <source>
        <dbReference type="Pfam" id="PF12698"/>
    </source>
</evidence>
<evidence type="ECO:0000256" key="5">
    <source>
        <dbReference type="SAM" id="Phobius"/>
    </source>
</evidence>